<dbReference type="PROSITE" id="PS00978">
    <property type="entry name" value="FAD_G3PDH_2"/>
    <property type="match status" value="1"/>
</dbReference>
<name>A0A8B6M582_METTU</name>
<organism evidence="9 10">
    <name type="scientific">Methylocella tundrae</name>
    <dbReference type="NCBI Taxonomy" id="227605"/>
    <lineage>
        <taxon>Bacteria</taxon>
        <taxon>Pseudomonadati</taxon>
        <taxon>Pseudomonadota</taxon>
        <taxon>Alphaproteobacteria</taxon>
        <taxon>Hyphomicrobiales</taxon>
        <taxon>Beijerinckiaceae</taxon>
        <taxon>Methylocella</taxon>
    </lineage>
</organism>
<dbReference type="PANTHER" id="PTHR11985">
    <property type="entry name" value="GLYCEROL-3-PHOSPHATE DEHYDROGENASE"/>
    <property type="match status" value="1"/>
</dbReference>
<evidence type="ECO:0000256" key="4">
    <source>
        <dbReference type="ARBA" id="ARBA00022827"/>
    </source>
</evidence>
<dbReference type="PROSITE" id="PS00977">
    <property type="entry name" value="FAD_G3PDH_1"/>
    <property type="match status" value="1"/>
</dbReference>
<dbReference type="Pfam" id="PF16901">
    <property type="entry name" value="DAO_C"/>
    <property type="match status" value="1"/>
</dbReference>
<proteinExistence type="inferred from homology"/>
<dbReference type="PROSITE" id="PS51257">
    <property type="entry name" value="PROKAR_LIPOPROTEIN"/>
    <property type="match status" value="1"/>
</dbReference>
<keyword evidence="5 6" id="KW-0560">Oxidoreductase</keyword>
<comment type="similarity">
    <text evidence="2 6">Belongs to the FAD-dependent glycerol-3-phosphate dehydrogenase family.</text>
</comment>
<dbReference type="Gene3D" id="3.50.50.60">
    <property type="entry name" value="FAD/NAD(P)-binding domain"/>
    <property type="match status" value="1"/>
</dbReference>
<dbReference type="InterPro" id="IPR006076">
    <property type="entry name" value="FAD-dep_OxRdtase"/>
</dbReference>
<dbReference type="InterPro" id="IPR038299">
    <property type="entry name" value="DAO_C_sf"/>
</dbReference>
<feature type="domain" description="Alpha-glycerophosphate oxidase C-terminal" evidence="8">
    <location>
        <begin position="401"/>
        <end position="523"/>
    </location>
</feature>
<dbReference type="EMBL" id="CABFMQ020000077">
    <property type="protein sequence ID" value="VTZ50157.1"/>
    <property type="molecule type" value="Genomic_DNA"/>
</dbReference>
<dbReference type="PANTHER" id="PTHR11985:SF15">
    <property type="entry name" value="GLYCEROL-3-PHOSPHATE DEHYDROGENASE, MITOCHONDRIAL"/>
    <property type="match status" value="1"/>
</dbReference>
<reference evidence="9 10" key="1">
    <citation type="submission" date="2019-05" db="EMBL/GenBank/DDBJ databases">
        <authorList>
            <person name="Farhan Ul Haque M."/>
        </authorList>
    </citation>
    <scope>NUCLEOTIDE SEQUENCE [LARGE SCALE GENOMIC DNA]</scope>
    <source>
        <strain evidence="9">2</strain>
    </source>
</reference>
<dbReference type="InterPro" id="IPR031656">
    <property type="entry name" value="DAO_C"/>
</dbReference>
<dbReference type="Pfam" id="PF01266">
    <property type="entry name" value="DAO"/>
    <property type="match status" value="1"/>
</dbReference>
<comment type="cofactor">
    <cofactor evidence="1 6">
        <name>FAD</name>
        <dbReference type="ChEBI" id="CHEBI:57692"/>
    </cofactor>
</comment>
<dbReference type="RefSeq" id="WP_174512303.1">
    <property type="nucleotide sequence ID" value="NZ_CABFMQ020000077.1"/>
</dbReference>
<evidence type="ECO:0000256" key="2">
    <source>
        <dbReference type="ARBA" id="ARBA00007330"/>
    </source>
</evidence>
<sequence length="538" mass="58481">MDRSSALAALRSGGTFDVLVVGGGATGCGVALDAASRGLRTALVERGDFAEGASGRSTKLVHGGVRYLELAIRRLDRTQYNLVRDGLHERAIFLRNAPHLAHRLALVSPLYRWRDAPYIFAGLRIYDRLAGKLSFGRSRLLSRSETLRRFPMLKAEGLKAGILYYDGQFDDARMALTLALTASEQGAAVANRVEVVGFTHEESQLTGAEVEDRETGERWEIEARAVINAAGPFADSIRLMADAGAAAIMRPSSGVHIVLDKRFAPTGAGLLIPRTDDGRVLFILPWEGHALIGATDEPAAIEDHPPPTTEAVAYLLRHIGQYFNVEVSEKDILSAWCGLRPLVSNPKIADTARLARDHIVEVSGSGLVTICGGKWTTYRKMAADALDHAIARFDLRPKTLCRTAGLALAGAENFDAESGIEALRSAFTLDYDVAAHLHHAYGDRAPRVLQEAGSAGAARLHPAFPYLEAEVLYAARFEAALSAMDVLARRLPLALLDLEAARRSAPRVIALLAAERGWDQRRRDFEAAETERRLTQAI</sequence>
<dbReference type="GO" id="GO:0009331">
    <property type="term" value="C:glycerol-3-phosphate dehydrogenase (FAD) complex"/>
    <property type="evidence" value="ECO:0007669"/>
    <property type="project" value="UniProtKB-UniRule"/>
</dbReference>
<dbReference type="InterPro" id="IPR000447">
    <property type="entry name" value="G3P_DH_FAD-dep"/>
</dbReference>
<evidence type="ECO:0000259" key="7">
    <source>
        <dbReference type="Pfam" id="PF01266"/>
    </source>
</evidence>
<evidence type="ECO:0000256" key="6">
    <source>
        <dbReference type="RuleBase" id="RU361217"/>
    </source>
</evidence>
<keyword evidence="10" id="KW-1185">Reference proteome</keyword>
<comment type="caution">
    <text evidence="9">The sequence shown here is derived from an EMBL/GenBank/DDBJ whole genome shotgun (WGS) entry which is preliminary data.</text>
</comment>
<evidence type="ECO:0000256" key="1">
    <source>
        <dbReference type="ARBA" id="ARBA00001974"/>
    </source>
</evidence>
<keyword evidence="4" id="KW-0274">FAD</keyword>
<dbReference type="AlphaFoldDB" id="A0A8B6M582"/>
<evidence type="ECO:0000313" key="9">
    <source>
        <dbReference type="EMBL" id="VTZ50157.1"/>
    </source>
</evidence>
<dbReference type="Gene3D" id="3.30.9.10">
    <property type="entry name" value="D-Amino Acid Oxidase, subunit A, domain 2"/>
    <property type="match status" value="1"/>
</dbReference>
<evidence type="ECO:0000256" key="3">
    <source>
        <dbReference type="ARBA" id="ARBA00022630"/>
    </source>
</evidence>
<dbReference type="EC" id="1.1.5.3" evidence="6"/>
<dbReference type="SUPFAM" id="SSF54373">
    <property type="entry name" value="FAD-linked reductases, C-terminal domain"/>
    <property type="match status" value="1"/>
</dbReference>
<keyword evidence="3 6" id="KW-0285">Flavoprotein</keyword>
<evidence type="ECO:0000313" key="10">
    <source>
        <dbReference type="Proteomes" id="UP000485880"/>
    </source>
</evidence>
<comment type="catalytic activity">
    <reaction evidence="6">
        <text>a quinone + sn-glycerol 3-phosphate = dihydroxyacetone phosphate + a quinol</text>
        <dbReference type="Rhea" id="RHEA:18977"/>
        <dbReference type="ChEBI" id="CHEBI:24646"/>
        <dbReference type="ChEBI" id="CHEBI:57597"/>
        <dbReference type="ChEBI" id="CHEBI:57642"/>
        <dbReference type="ChEBI" id="CHEBI:132124"/>
        <dbReference type="EC" id="1.1.5.3"/>
    </reaction>
</comment>
<dbReference type="SUPFAM" id="SSF51905">
    <property type="entry name" value="FAD/NAD(P)-binding domain"/>
    <property type="match status" value="1"/>
</dbReference>
<protein>
    <recommendedName>
        <fullName evidence="6">Glycerol-3-phosphate dehydrogenase</fullName>
        <ecNumber evidence="6">1.1.5.3</ecNumber>
    </recommendedName>
</protein>
<accession>A0A8B6M582</accession>
<evidence type="ECO:0000256" key="5">
    <source>
        <dbReference type="ARBA" id="ARBA00023002"/>
    </source>
</evidence>
<feature type="domain" description="FAD dependent oxidoreductase" evidence="7">
    <location>
        <begin position="17"/>
        <end position="379"/>
    </location>
</feature>
<evidence type="ECO:0000259" key="8">
    <source>
        <dbReference type="Pfam" id="PF16901"/>
    </source>
</evidence>
<dbReference type="Gene3D" id="1.10.8.870">
    <property type="entry name" value="Alpha-glycerophosphate oxidase, cap domain"/>
    <property type="match status" value="1"/>
</dbReference>
<dbReference type="Proteomes" id="UP000485880">
    <property type="component" value="Unassembled WGS sequence"/>
</dbReference>
<gene>
    <name evidence="9" type="ORF">MPC4_200039</name>
</gene>
<dbReference type="PRINTS" id="PR01001">
    <property type="entry name" value="FADG3PDH"/>
</dbReference>
<dbReference type="GO" id="GO:0006072">
    <property type="term" value="P:glycerol-3-phosphate metabolic process"/>
    <property type="evidence" value="ECO:0007669"/>
    <property type="project" value="UniProtKB-UniRule"/>
</dbReference>
<dbReference type="InterPro" id="IPR036188">
    <property type="entry name" value="FAD/NAD-bd_sf"/>
</dbReference>
<dbReference type="GO" id="GO:0004368">
    <property type="term" value="F:glycerol-3-phosphate dehydrogenase (quinone) activity"/>
    <property type="evidence" value="ECO:0007669"/>
    <property type="project" value="UniProtKB-EC"/>
</dbReference>